<name>A0A934SNA8_9MICO</name>
<dbReference type="Proteomes" id="UP000636458">
    <property type="component" value="Unassembled WGS sequence"/>
</dbReference>
<feature type="domain" description="Elongation factor G-binding protein C-terminal treble-clef zinc-finger" evidence="1">
    <location>
        <begin position="8"/>
        <end position="160"/>
    </location>
</feature>
<accession>A0A934SNA8</accession>
<dbReference type="AlphaFoldDB" id="A0A934SNA8"/>
<organism evidence="2 3">
    <name type="scientific">Lacisediminihabitans changchengi</name>
    <dbReference type="NCBI Taxonomy" id="2787634"/>
    <lineage>
        <taxon>Bacteria</taxon>
        <taxon>Bacillati</taxon>
        <taxon>Actinomycetota</taxon>
        <taxon>Actinomycetes</taxon>
        <taxon>Micrococcales</taxon>
        <taxon>Microbacteriaceae</taxon>
        <taxon>Lacisediminihabitans</taxon>
    </lineage>
</organism>
<dbReference type="Pfam" id="PF16571">
    <property type="entry name" value="FBP_C"/>
    <property type="match status" value="1"/>
</dbReference>
<proteinExistence type="predicted"/>
<protein>
    <submittedName>
        <fullName evidence="2">FBP domain-containing protein</fullName>
    </submittedName>
</protein>
<gene>
    <name evidence="2" type="ORF">IV501_00515</name>
</gene>
<evidence type="ECO:0000313" key="2">
    <source>
        <dbReference type="EMBL" id="MBK4346103.1"/>
    </source>
</evidence>
<sequence length="164" mass="17856">MKALSETDIRASFVNATKGEIARIPLPGLHEVLWSDREYLGWRDHGAPLRGYLVHWVDDRPVGVVLRASSVSMRPGISAMCSLCRTPQPSDQVTLFSAARAGESGRNGNSVGTYICADLACSLIIRITPPKLPMQPDPAEIVARRAQGLLDRVNNFTADVMKTA</sequence>
<dbReference type="InterPro" id="IPR032330">
    <property type="entry name" value="EF-G-binding_C"/>
</dbReference>
<dbReference type="EMBL" id="JAEPES010000001">
    <property type="protein sequence ID" value="MBK4346103.1"/>
    <property type="molecule type" value="Genomic_DNA"/>
</dbReference>
<evidence type="ECO:0000313" key="3">
    <source>
        <dbReference type="Proteomes" id="UP000636458"/>
    </source>
</evidence>
<evidence type="ECO:0000259" key="1">
    <source>
        <dbReference type="Pfam" id="PF16571"/>
    </source>
</evidence>
<dbReference type="RefSeq" id="WP_200554464.1">
    <property type="nucleotide sequence ID" value="NZ_JAEPES010000001.1"/>
</dbReference>
<comment type="caution">
    <text evidence="2">The sequence shown here is derived from an EMBL/GenBank/DDBJ whole genome shotgun (WGS) entry which is preliminary data.</text>
</comment>
<reference evidence="2" key="1">
    <citation type="submission" date="2021-01" db="EMBL/GenBank/DDBJ databases">
        <title>Lacisediminihabitans sp. nov. strain G11-30, isolated from Antarctic Soil.</title>
        <authorList>
            <person name="Li J."/>
        </authorList>
    </citation>
    <scope>NUCLEOTIDE SEQUENCE</scope>
    <source>
        <strain evidence="2">G11-30</strain>
    </source>
</reference>
<keyword evidence="3" id="KW-1185">Reference proteome</keyword>